<evidence type="ECO:0000259" key="5">
    <source>
        <dbReference type="PROSITE" id="PS50090"/>
    </source>
</evidence>
<feature type="region of interest" description="Disordered" evidence="4">
    <location>
        <begin position="682"/>
        <end position="704"/>
    </location>
</feature>
<dbReference type="GO" id="GO:0008270">
    <property type="term" value="F:zinc ion binding"/>
    <property type="evidence" value="ECO:0007669"/>
    <property type="project" value="UniProtKB-KW"/>
</dbReference>
<dbReference type="PANTHER" id="PTHR47863:SF4">
    <property type="entry name" value="RING_FYVE_PHD ZINC FINGER SUPERFAMILY PROTEIN"/>
    <property type="match status" value="1"/>
</dbReference>
<protein>
    <recommendedName>
        <fullName evidence="5">Myb-like domain-containing protein</fullName>
    </recommendedName>
</protein>
<comment type="caution">
    <text evidence="6">The sequence shown here is derived from an EMBL/GenBank/DDBJ whole genome shotgun (WGS) entry which is preliminary data.</text>
</comment>
<dbReference type="PROSITE" id="PS50090">
    <property type="entry name" value="MYB_LIKE"/>
    <property type="match status" value="1"/>
</dbReference>
<keyword evidence="2" id="KW-0863">Zinc-finger</keyword>
<name>A0ABD3SKI2_9LAMI</name>
<evidence type="ECO:0000256" key="4">
    <source>
        <dbReference type="SAM" id="MobiDB-lite"/>
    </source>
</evidence>
<dbReference type="SUPFAM" id="SSF57903">
    <property type="entry name" value="FYVE/PHD zinc finger"/>
    <property type="match status" value="1"/>
</dbReference>
<dbReference type="AlphaFoldDB" id="A0ABD3SKI2"/>
<evidence type="ECO:0000256" key="1">
    <source>
        <dbReference type="ARBA" id="ARBA00022723"/>
    </source>
</evidence>
<reference evidence="6 7" key="1">
    <citation type="submission" date="2024-12" db="EMBL/GenBank/DDBJ databases">
        <title>The unique morphological basis and parallel evolutionary history of personate flowers in Penstemon.</title>
        <authorList>
            <person name="Depatie T.H."/>
            <person name="Wessinger C.A."/>
        </authorList>
    </citation>
    <scope>NUCLEOTIDE SEQUENCE [LARGE SCALE GENOMIC DNA]</scope>
    <source>
        <strain evidence="6">WTNN_2</strain>
        <tissue evidence="6">Leaf</tissue>
    </source>
</reference>
<evidence type="ECO:0000256" key="2">
    <source>
        <dbReference type="ARBA" id="ARBA00022771"/>
    </source>
</evidence>
<feature type="region of interest" description="Disordered" evidence="4">
    <location>
        <begin position="638"/>
        <end position="658"/>
    </location>
</feature>
<feature type="region of interest" description="Disordered" evidence="4">
    <location>
        <begin position="396"/>
        <end position="426"/>
    </location>
</feature>
<dbReference type="SUPFAM" id="SSF46689">
    <property type="entry name" value="Homeodomain-like"/>
    <property type="match status" value="1"/>
</dbReference>
<feature type="compositionally biased region" description="Basic and acidic residues" evidence="4">
    <location>
        <begin position="463"/>
        <end position="478"/>
    </location>
</feature>
<dbReference type="InterPro" id="IPR013083">
    <property type="entry name" value="Znf_RING/FYVE/PHD"/>
</dbReference>
<dbReference type="InterPro" id="IPR001005">
    <property type="entry name" value="SANT/Myb"/>
</dbReference>
<proteinExistence type="predicted"/>
<feature type="domain" description="Myb-like" evidence="5">
    <location>
        <begin position="820"/>
        <end position="881"/>
    </location>
</feature>
<feature type="region of interest" description="Disordered" evidence="4">
    <location>
        <begin position="739"/>
        <end position="761"/>
    </location>
</feature>
<accession>A0ABD3SKI2</accession>
<feature type="compositionally biased region" description="Polar residues" evidence="4">
    <location>
        <begin position="180"/>
        <end position="196"/>
    </location>
</feature>
<dbReference type="PANTHER" id="PTHR47863">
    <property type="entry name" value="RING/FYVE/PHD ZINC FINGER SUPERFAMILY PROTEIN"/>
    <property type="match status" value="1"/>
</dbReference>
<feature type="compositionally biased region" description="Basic and acidic residues" evidence="4">
    <location>
        <begin position="739"/>
        <end position="759"/>
    </location>
</feature>
<evidence type="ECO:0000313" key="6">
    <source>
        <dbReference type="EMBL" id="KAL3824997.1"/>
    </source>
</evidence>
<dbReference type="InterPro" id="IPR011011">
    <property type="entry name" value="Znf_FYVE_PHD"/>
</dbReference>
<dbReference type="SMART" id="SM00249">
    <property type="entry name" value="PHD"/>
    <property type="match status" value="1"/>
</dbReference>
<feature type="region of interest" description="Disordered" evidence="4">
    <location>
        <begin position="160"/>
        <end position="196"/>
    </location>
</feature>
<dbReference type="Proteomes" id="UP001634393">
    <property type="component" value="Unassembled WGS sequence"/>
</dbReference>
<dbReference type="InterPro" id="IPR009057">
    <property type="entry name" value="Homeodomain-like_sf"/>
</dbReference>
<dbReference type="Gene3D" id="1.10.246.220">
    <property type="match status" value="1"/>
</dbReference>
<dbReference type="InterPro" id="IPR001965">
    <property type="entry name" value="Znf_PHD"/>
</dbReference>
<dbReference type="Gene3D" id="3.30.40.10">
    <property type="entry name" value="Zinc/RING finger domain, C3HC4 (zinc finger)"/>
    <property type="match status" value="1"/>
</dbReference>
<keyword evidence="7" id="KW-1185">Reference proteome</keyword>
<sequence>MVFDALKQSSMDCQLSCTSPLPWIWVFEILTCSNQVDVSLLLDLVKKIPELSNDICRNAREMVSLRILESIYFQGADANSISLSSSPKIRLDLSERCEDVLLKILPETSESNLEAAVAEMLRWDIQPFIAHKRSGLAKCSLQKLKDAILIGSHPPLASLREQSGLPVGGQSDHGAPVNDGDSNTITPQLEGNSNTQSCAANDQLISPVLANGNYFSRGNLPDKNLLPAKRKISAPTENAERKSFKDQIILEDGRKTCIEAVKKFKPDIISNLQDLGAKVVSLVIDPKVADASTTTIVQCSEEERCSLEKETHIAVTELKGLPGKNSSECPSSMGLAVPDKVFPCDKQIHHGDTEVPIDKSNEEHVQDHSVKQLNGNSNGLCEIRSIDKEMVRFVTSGQRDVPNPNVGEGEEDVYASSDSNGYVDERTDVGGLVQDELPGDGNNEFTSSKRLADHDEDFPCETETPHHETEVPNDKFEEEQRQDYDNHNAECGKECFHELEVANKDVAKLDQNAQNIAPIGYHVEMSDFATMKNAFLSSQCTSSQDSLATDERQLNLCVKCNKGDNLLFCCSNSCPLVIHENCLGFDARFDTKGKFYCPFCAYSRAISKYMKSKKNASLARNDLATFICLGTGKESNEQRNHLEQDDGLPGSNELNKREIKKKVYNSKRGKRLEHEQAGPSVLGTIDSRHFGGKDVDSTTGVPHTLNKDKQEMKRTGKVSQLPRVHGQHEMASLAISKSHDEIESRQVTRKSERHAEIRSKKGVSCSKDTDLSHEYKCSPNVEFSDAEEISETEHEISEPSKYFIRARKQETKYSYPSFPQLKRTRVPWTSAEEEKLKEGMQKICSPDDKIIPWKKILEFGAGTFHKVRSTVDLKDKWRNIIKATSKS</sequence>
<keyword evidence="3" id="KW-0862">Zinc</keyword>
<organism evidence="6 7">
    <name type="scientific">Penstemon smallii</name>
    <dbReference type="NCBI Taxonomy" id="265156"/>
    <lineage>
        <taxon>Eukaryota</taxon>
        <taxon>Viridiplantae</taxon>
        <taxon>Streptophyta</taxon>
        <taxon>Embryophyta</taxon>
        <taxon>Tracheophyta</taxon>
        <taxon>Spermatophyta</taxon>
        <taxon>Magnoliopsida</taxon>
        <taxon>eudicotyledons</taxon>
        <taxon>Gunneridae</taxon>
        <taxon>Pentapetalae</taxon>
        <taxon>asterids</taxon>
        <taxon>lamiids</taxon>
        <taxon>Lamiales</taxon>
        <taxon>Plantaginaceae</taxon>
        <taxon>Cheloneae</taxon>
        <taxon>Penstemon</taxon>
    </lineage>
</organism>
<keyword evidence="1" id="KW-0479">Metal-binding</keyword>
<feature type="region of interest" description="Disordered" evidence="4">
    <location>
        <begin position="455"/>
        <end position="478"/>
    </location>
</feature>
<gene>
    <name evidence="6" type="ORF">ACJIZ3_021026</name>
</gene>
<evidence type="ECO:0000256" key="3">
    <source>
        <dbReference type="ARBA" id="ARBA00022833"/>
    </source>
</evidence>
<dbReference type="EMBL" id="JBJXBP010000006">
    <property type="protein sequence ID" value="KAL3824997.1"/>
    <property type="molecule type" value="Genomic_DNA"/>
</dbReference>
<evidence type="ECO:0000313" key="7">
    <source>
        <dbReference type="Proteomes" id="UP001634393"/>
    </source>
</evidence>
<feature type="compositionally biased region" description="Basic and acidic residues" evidence="4">
    <location>
        <begin position="686"/>
        <end position="696"/>
    </location>
</feature>
<dbReference type="CDD" id="cd11660">
    <property type="entry name" value="SANT_TRF"/>
    <property type="match status" value="1"/>
</dbReference>